<keyword evidence="8" id="KW-1114">Inhibition of host interferon signaling pathway by virus</keyword>
<keyword evidence="3" id="KW-1113">Inhibition of host RLR pathway by virus</keyword>
<name>D8WJ38_9MONO</name>
<dbReference type="InterPro" id="IPR024279">
    <property type="entry name" value="Paramyx_V_Zn-bd"/>
</dbReference>
<dbReference type="Proteomes" id="UP000162341">
    <property type="component" value="Segment"/>
</dbReference>
<evidence type="ECO:0000256" key="6">
    <source>
        <dbReference type="ARBA" id="ARBA00022632"/>
    </source>
</evidence>
<proteinExistence type="inferred from homology"/>
<comment type="similarity">
    <text evidence="2">Belongs to the paramyxoviruses V protein family.</text>
</comment>
<dbReference type="GO" id="GO:0039554">
    <property type="term" value="P:symbiont-mediated suppression of host cytoplasmic pattern recognition receptor signaling pathway via inhibition of MDA-5 activity"/>
    <property type="evidence" value="ECO:0007669"/>
    <property type="project" value="UniProtKB-KW"/>
</dbReference>
<dbReference type="Pfam" id="PF13008">
    <property type="entry name" value="zf-Paramyx-P"/>
    <property type="match status" value="1"/>
</dbReference>
<evidence type="ECO:0000256" key="11">
    <source>
        <dbReference type="ARBA" id="ARBA00023260"/>
    </source>
</evidence>
<dbReference type="GO" id="GO:0039502">
    <property type="term" value="P:symbiont-mediated suppression of host type I interferon-mediated signaling pathway"/>
    <property type="evidence" value="ECO:0007669"/>
    <property type="project" value="UniProtKB-KW"/>
</dbReference>
<dbReference type="RefSeq" id="YP_009094076.1">
    <property type="nucleotide sequence ID" value="NC_025350.1"/>
</dbReference>
<keyword evidence="10" id="KW-0922">Interferon antiviral system evasion</keyword>
<dbReference type="InterPro" id="IPR025909">
    <property type="entry name" value="Soyouz_module"/>
</dbReference>
<evidence type="ECO:0000256" key="10">
    <source>
        <dbReference type="ARBA" id="ARBA00023258"/>
    </source>
</evidence>
<evidence type="ECO:0000256" key="9">
    <source>
        <dbReference type="ARBA" id="ARBA00022833"/>
    </source>
</evidence>
<dbReference type="GO" id="GO:0046872">
    <property type="term" value="F:metal ion binding"/>
    <property type="evidence" value="ECO:0007669"/>
    <property type="project" value="UniProtKB-KW"/>
</dbReference>
<keyword evidence="6" id="KW-1090">Inhibition of host innate immune response by virus</keyword>
<feature type="region of interest" description="Disordered" evidence="13">
    <location>
        <begin position="51"/>
        <end position="103"/>
    </location>
</feature>
<dbReference type="Pfam" id="PF14313">
    <property type="entry name" value="Soyouz_module"/>
    <property type="match status" value="1"/>
</dbReference>
<evidence type="ECO:0000256" key="2">
    <source>
        <dbReference type="ARBA" id="ARBA00005355"/>
    </source>
</evidence>
<accession>D8WJ38</accession>
<gene>
    <name evidence="16" type="primary">V/P</name>
</gene>
<keyword evidence="7" id="KW-0479">Metal-binding</keyword>
<evidence type="ECO:0000259" key="14">
    <source>
        <dbReference type="Pfam" id="PF13008"/>
    </source>
</evidence>
<dbReference type="GO" id="GO:0043657">
    <property type="term" value="C:host cell"/>
    <property type="evidence" value="ECO:0007669"/>
    <property type="project" value="UniProtKB-SubCell"/>
</dbReference>
<evidence type="ECO:0000259" key="15">
    <source>
        <dbReference type="Pfam" id="PF14313"/>
    </source>
</evidence>
<feature type="domain" description="Phosphoprotein P soyouz module" evidence="15">
    <location>
        <begin position="4"/>
        <end position="59"/>
    </location>
</feature>
<keyword evidence="11" id="KW-1089">Inhibition of host MDA5 by virus</keyword>
<evidence type="ECO:0000256" key="5">
    <source>
        <dbReference type="ARBA" id="ARBA00022581"/>
    </source>
</evidence>
<comment type="subcellular location">
    <subcellularLocation>
        <location evidence="1">Host cell</location>
    </subcellularLocation>
</comment>
<evidence type="ECO:0000256" key="7">
    <source>
        <dbReference type="ARBA" id="ARBA00022723"/>
    </source>
</evidence>
<organism evidence="16 17">
    <name type="scientific">Tuhoko virus 3</name>
    <dbReference type="NCBI Taxonomy" id="798074"/>
    <lineage>
        <taxon>Viruses</taxon>
        <taxon>Riboviria</taxon>
        <taxon>Orthornavirae</taxon>
        <taxon>Negarnaviricota</taxon>
        <taxon>Haploviricotina</taxon>
        <taxon>Monjiviricetes</taxon>
        <taxon>Mononegavirales</taxon>
        <taxon>Paramyxoviridae</taxon>
        <taxon>Rubulavirinae</taxon>
        <taxon>Pararubulavirus</taxon>
        <taxon>Pararubulavirus hongkongi</taxon>
    </lineage>
</organism>
<evidence type="ECO:0000256" key="4">
    <source>
        <dbReference type="ARBA" id="ARBA00022495"/>
    </source>
</evidence>
<keyword evidence="17" id="KW-1185">Reference proteome</keyword>
<sequence>MEPTPSDAEISAWIEKGLATAKHFAPNPVSSQSSLGKSTIKKGNTKVLVSSAEQIASSQPAASHTVKVQAQVHPQQPTASQPCTGARPKTKRTATPAPTPSVQQAVKIEPVYEDIVSNPTHQAENAPLIATQSSAKQSLLCTEPLPSQPSSATRCGEQSFKRGRFSSCSTGKRSNSHPGHRREFDLVWGSGKFEVREWCNPTCSPITPIPRRYQCRCGECPRICKQCEGDYQVLESHGGQNDTN</sequence>
<evidence type="ECO:0000256" key="12">
    <source>
        <dbReference type="ARBA" id="ARBA00023280"/>
    </source>
</evidence>
<keyword evidence="4" id="KW-0691">RNA editing</keyword>
<evidence type="ECO:0000256" key="1">
    <source>
        <dbReference type="ARBA" id="ARBA00004340"/>
    </source>
</evidence>
<evidence type="ECO:0000256" key="8">
    <source>
        <dbReference type="ARBA" id="ARBA00022830"/>
    </source>
</evidence>
<dbReference type="OrthoDB" id="9580at10239"/>
<keyword evidence="9" id="KW-0862">Zinc</keyword>
<dbReference type="GeneID" id="20964366"/>
<keyword evidence="12" id="KW-0899">Viral immunoevasion</keyword>
<evidence type="ECO:0000256" key="3">
    <source>
        <dbReference type="ARBA" id="ARBA00022482"/>
    </source>
</evidence>
<reference evidence="16 17" key="1">
    <citation type="journal article" date="2010" name="Virology">
        <title>Identification and complete genome analysis of three novel paramyxoviruses, Tuhoko virus 1, 2 and 3, in fruit bats from China.</title>
        <authorList>
            <person name="Lau S.K."/>
            <person name="Woo P.C."/>
            <person name="Wong B.H."/>
            <person name="Wong A.Y."/>
            <person name="Tsoi H.W."/>
            <person name="Wang M."/>
            <person name="Lee P."/>
            <person name="Xu H."/>
            <person name="Poon R.W."/>
            <person name="Guo R."/>
            <person name="Li K.S."/>
            <person name="Chan K.H."/>
            <person name="Zheng B.J."/>
            <person name="Yuen K.Y."/>
        </authorList>
    </citation>
    <scope>NUCLEOTIDE SEQUENCE [LARGE SCALE GENOMIC DNA]</scope>
</reference>
<protein>
    <submittedName>
        <fullName evidence="16">V protein</fullName>
    </submittedName>
</protein>
<feature type="compositionally biased region" description="Polar residues" evidence="13">
    <location>
        <begin position="51"/>
        <end position="83"/>
    </location>
</feature>
<dbReference type="KEGG" id="vg:20964366"/>
<dbReference type="Gene3D" id="4.10.80.340">
    <property type="match status" value="1"/>
</dbReference>
<feature type="domain" description="Paramyxovirinae protein V zinc-binding" evidence="14">
    <location>
        <begin position="186"/>
        <end position="228"/>
    </location>
</feature>
<dbReference type="EMBL" id="GU128082">
    <property type="protein sequence ID" value="ADI80725.1"/>
    <property type="molecule type" value="Viral_cRNA"/>
</dbReference>
<evidence type="ECO:0000313" key="16">
    <source>
        <dbReference type="EMBL" id="ADI80725.1"/>
    </source>
</evidence>
<evidence type="ECO:0000256" key="13">
    <source>
        <dbReference type="SAM" id="MobiDB-lite"/>
    </source>
</evidence>
<keyword evidence="5" id="KW-0945">Host-virus interaction</keyword>
<evidence type="ECO:0000313" key="17">
    <source>
        <dbReference type="Proteomes" id="UP000162341"/>
    </source>
</evidence>